<keyword evidence="1" id="KW-1133">Transmembrane helix</keyword>
<keyword evidence="3" id="KW-1185">Reference proteome</keyword>
<evidence type="ECO:0000313" key="3">
    <source>
        <dbReference type="Proteomes" id="UP000052982"/>
    </source>
</evidence>
<gene>
    <name evidence="2" type="ORF">AQJ64_20330</name>
</gene>
<accession>A0A101SXS1</accession>
<dbReference type="EMBL" id="LMWW01000033">
    <property type="protein sequence ID" value="KUN82112.1"/>
    <property type="molecule type" value="Genomic_DNA"/>
</dbReference>
<comment type="caution">
    <text evidence="2">The sequence shown here is derived from an EMBL/GenBank/DDBJ whole genome shotgun (WGS) entry which is preliminary data.</text>
</comment>
<name>A0A101SXS1_9ACTN</name>
<organism evidence="2 3">
    <name type="scientific">Streptomyces griseoruber</name>
    <dbReference type="NCBI Taxonomy" id="1943"/>
    <lineage>
        <taxon>Bacteria</taxon>
        <taxon>Bacillati</taxon>
        <taxon>Actinomycetota</taxon>
        <taxon>Actinomycetes</taxon>
        <taxon>Kitasatosporales</taxon>
        <taxon>Streptomycetaceae</taxon>
        <taxon>Streptomyces</taxon>
    </lineage>
</organism>
<dbReference type="OrthoDB" id="4948259at2"/>
<keyword evidence="1" id="KW-0812">Transmembrane</keyword>
<dbReference type="AlphaFoldDB" id="A0A101SXS1"/>
<proteinExistence type="predicted"/>
<evidence type="ECO:0000313" key="2">
    <source>
        <dbReference type="EMBL" id="KUN82112.1"/>
    </source>
</evidence>
<evidence type="ECO:0000256" key="1">
    <source>
        <dbReference type="SAM" id="Phobius"/>
    </source>
</evidence>
<sequence>MASWSSLLLVVQGRVVPGWGLSAAFLVLALVLRRVLTRRGPAGASGLSRQRAGWVRLGGRLLIGAAVLGIAWGALDDLVSGAKYYVLRPAGPEGCTAVVRETSFLVIGTGEAYAVGRTGLALGMSGRWTVDDNRRPVEAGAFELTWGRDGGLLRVDGTANDPVIGGGAADIDC</sequence>
<dbReference type="RefSeq" id="WP_055634491.1">
    <property type="nucleotide sequence ID" value="NZ_JBIRRP010000010.1"/>
</dbReference>
<dbReference type="Proteomes" id="UP000052982">
    <property type="component" value="Unassembled WGS sequence"/>
</dbReference>
<protein>
    <submittedName>
        <fullName evidence="2">Uncharacterized protein</fullName>
    </submittedName>
</protein>
<feature type="transmembrane region" description="Helical" evidence="1">
    <location>
        <begin position="16"/>
        <end position="36"/>
    </location>
</feature>
<feature type="transmembrane region" description="Helical" evidence="1">
    <location>
        <begin position="57"/>
        <end position="75"/>
    </location>
</feature>
<reference evidence="2 3" key="1">
    <citation type="submission" date="2015-10" db="EMBL/GenBank/DDBJ databases">
        <title>Draft genome sequence of Streptomyces griseoruber DSM 40281, type strain for the species Streptomyces griseoruber.</title>
        <authorList>
            <person name="Ruckert C."/>
            <person name="Winkler A."/>
            <person name="Kalinowski J."/>
            <person name="Kampfer P."/>
            <person name="Glaeser S."/>
        </authorList>
    </citation>
    <scope>NUCLEOTIDE SEQUENCE [LARGE SCALE GENOMIC DNA]</scope>
    <source>
        <strain evidence="2 3">DSM 40281</strain>
    </source>
</reference>
<keyword evidence="1" id="KW-0472">Membrane</keyword>